<keyword evidence="1" id="KW-0812">Transmembrane</keyword>
<dbReference type="RefSeq" id="XP_019855279.1">
    <property type="nucleotide sequence ID" value="XM_019999720.1"/>
</dbReference>
<dbReference type="KEGG" id="aqu:109584111"/>
<reference evidence="5" key="1">
    <citation type="journal article" date="2010" name="Nature">
        <title>The Amphimedon queenslandica genome and the evolution of animal complexity.</title>
        <authorList>
            <person name="Srivastava M."/>
            <person name="Simakov O."/>
            <person name="Chapman J."/>
            <person name="Fahey B."/>
            <person name="Gauthier M.E."/>
            <person name="Mitros T."/>
            <person name="Richards G.S."/>
            <person name="Conaco C."/>
            <person name="Dacre M."/>
            <person name="Hellsten U."/>
            <person name="Larroux C."/>
            <person name="Putnam N.H."/>
            <person name="Stanke M."/>
            <person name="Adamska M."/>
            <person name="Darling A."/>
            <person name="Degnan S.M."/>
            <person name="Oakley T.H."/>
            <person name="Plachetzki D.C."/>
            <person name="Zhai Y."/>
            <person name="Adamski M."/>
            <person name="Calcino A."/>
            <person name="Cummins S.F."/>
            <person name="Goodstein D.M."/>
            <person name="Harris C."/>
            <person name="Jackson D.J."/>
            <person name="Leys S.P."/>
            <person name="Shu S."/>
            <person name="Woodcroft B.J."/>
            <person name="Vervoort M."/>
            <person name="Kosik K.S."/>
            <person name="Manning G."/>
            <person name="Degnan B.M."/>
            <person name="Rokhsar D.S."/>
        </authorList>
    </citation>
    <scope>NUCLEOTIDE SEQUENCE [LARGE SCALE GENOMIC DNA]</scope>
</reference>
<feature type="transmembrane region" description="Helical" evidence="1">
    <location>
        <begin position="155"/>
        <end position="174"/>
    </location>
</feature>
<dbReference type="InterPro" id="IPR050348">
    <property type="entry name" value="Protein-Tyr_Phosphatase"/>
</dbReference>
<dbReference type="PANTHER" id="PTHR19134:SF449">
    <property type="entry name" value="TYROSINE-PROTEIN PHOSPHATASE 1"/>
    <property type="match status" value="1"/>
</dbReference>
<dbReference type="PROSITE" id="PS50055">
    <property type="entry name" value="TYR_PHOSPHATASE_PTP"/>
    <property type="match status" value="1"/>
</dbReference>
<dbReference type="SUPFAM" id="SSF52799">
    <property type="entry name" value="(Phosphotyrosine protein) phosphatases II"/>
    <property type="match status" value="1"/>
</dbReference>
<evidence type="ECO:0000259" key="2">
    <source>
        <dbReference type="PROSITE" id="PS50055"/>
    </source>
</evidence>
<feature type="domain" description="Tyrosine-protein phosphatase" evidence="2">
    <location>
        <begin position="1"/>
        <end position="81"/>
    </location>
</feature>
<sequence length="177" mass="20130">MIQNVQELYITLRTTEPITVMCSSGVGRTGVFIALGIVLERYSVEGMIDLFQTVKTLRIQRSAMVQTREQYHFCYEAILDYLLNTGQLPRIRSVSVDSRSSVYCTTATPASSPPSQGNGGLTTSTVEMASALKIRQMMTMGHCYLLLTKRVLFSYYYHNIIILLLLFLLFYYFLLFS</sequence>
<dbReference type="GO" id="GO:0004725">
    <property type="term" value="F:protein tyrosine phosphatase activity"/>
    <property type="evidence" value="ECO:0007669"/>
    <property type="project" value="InterPro"/>
</dbReference>
<organism evidence="4 5">
    <name type="scientific">Amphimedon queenslandica</name>
    <name type="common">Sponge</name>
    <dbReference type="NCBI Taxonomy" id="400682"/>
    <lineage>
        <taxon>Eukaryota</taxon>
        <taxon>Metazoa</taxon>
        <taxon>Porifera</taxon>
        <taxon>Demospongiae</taxon>
        <taxon>Heteroscleromorpha</taxon>
        <taxon>Haplosclerida</taxon>
        <taxon>Niphatidae</taxon>
        <taxon>Amphimedon</taxon>
    </lineage>
</organism>
<evidence type="ECO:0000313" key="4">
    <source>
        <dbReference type="EnsemblMetazoa" id="XP_019855279.1"/>
    </source>
</evidence>
<dbReference type="EnsemblMetazoa" id="XM_019999720.1">
    <property type="protein sequence ID" value="XP_019855279.1"/>
    <property type="gene ID" value="LOC109584111"/>
</dbReference>
<protein>
    <recommendedName>
        <fullName evidence="6">Tyrosine-protein phosphatase domain-containing protein</fullName>
    </recommendedName>
</protein>
<proteinExistence type="predicted"/>
<evidence type="ECO:0000256" key="1">
    <source>
        <dbReference type="SAM" id="Phobius"/>
    </source>
</evidence>
<keyword evidence="1" id="KW-0472">Membrane</keyword>
<dbReference type="PANTHER" id="PTHR19134">
    <property type="entry name" value="RECEPTOR-TYPE TYROSINE-PROTEIN PHOSPHATASE"/>
    <property type="match status" value="1"/>
</dbReference>
<evidence type="ECO:0000313" key="5">
    <source>
        <dbReference type="Proteomes" id="UP000007879"/>
    </source>
</evidence>
<dbReference type="InterPro" id="IPR003595">
    <property type="entry name" value="Tyr_Pase_cat"/>
</dbReference>
<dbReference type="Proteomes" id="UP000007879">
    <property type="component" value="Unassembled WGS sequence"/>
</dbReference>
<reference evidence="4" key="2">
    <citation type="submission" date="2024-06" db="UniProtKB">
        <authorList>
            <consortium name="EnsemblMetazoa"/>
        </authorList>
    </citation>
    <scope>IDENTIFICATION</scope>
</reference>
<dbReference type="InterPro" id="IPR000242">
    <property type="entry name" value="PTP_cat"/>
</dbReference>
<dbReference type="PRINTS" id="PR00700">
    <property type="entry name" value="PRTYPHPHTASE"/>
</dbReference>
<dbReference type="SMART" id="SM00404">
    <property type="entry name" value="PTPc_motif"/>
    <property type="match status" value="1"/>
</dbReference>
<dbReference type="InterPro" id="IPR000387">
    <property type="entry name" value="Tyr_Pase_dom"/>
</dbReference>
<dbReference type="InterPro" id="IPR029021">
    <property type="entry name" value="Prot-tyrosine_phosphatase-like"/>
</dbReference>
<keyword evidence="1" id="KW-1133">Transmembrane helix</keyword>
<name>A0AAN0JE60_AMPQE</name>
<feature type="domain" description="Tyrosine specific protein phosphatases" evidence="3">
    <location>
        <begin position="1"/>
        <end position="72"/>
    </location>
</feature>
<dbReference type="GeneID" id="109584111"/>
<dbReference type="PROSITE" id="PS50056">
    <property type="entry name" value="TYR_PHOSPHATASE_2"/>
    <property type="match status" value="1"/>
</dbReference>
<dbReference type="Pfam" id="PF00102">
    <property type="entry name" value="Y_phosphatase"/>
    <property type="match status" value="1"/>
</dbReference>
<dbReference type="AlphaFoldDB" id="A0AAN0JE60"/>
<accession>A0AAN0JE60</accession>
<evidence type="ECO:0000259" key="3">
    <source>
        <dbReference type="PROSITE" id="PS50056"/>
    </source>
</evidence>
<dbReference type="Gene3D" id="3.90.190.10">
    <property type="entry name" value="Protein tyrosine phosphatase superfamily"/>
    <property type="match status" value="1"/>
</dbReference>
<evidence type="ECO:0008006" key="6">
    <source>
        <dbReference type="Google" id="ProtNLM"/>
    </source>
</evidence>
<keyword evidence="5" id="KW-1185">Reference proteome</keyword>